<dbReference type="PANTHER" id="PTHR10953">
    <property type="entry name" value="UBIQUITIN-ACTIVATING ENZYME E1"/>
    <property type="match status" value="1"/>
</dbReference>
<organism evidence="2 5">
    <name type="scientific">Halopseudomonas bauzanensis</name>
    <dbReference type="NCBI Taxonomy" id="653930"/>
    <lineage>
        <taxon>Bacteria</taxon>
        <taxon>Pseudomonadati</taxon>
        <taxon>Pseudomonadota</taxon>
        <taxon>Gammaproteobacteria</taxon>
        <taxon>Pseudomonadales</taxon>
        <taxon>Pseudomonadaceae</taxon>
        <taxon>Halopseudomonas</taxon>
    </lineage>
</organism>
<dbReference type="AlphaFoldDB" id="A0A1H9TS10"/>
<protein>
    <submittedName>
        <fullName evidence="2">ThiF family protein</fullName>
    </submittedName>
</protein>
<keyword evidence="4" id="KW-1185">Reference proteome</keyword>
<dbReference type="RefSeq" id="WP_074779356.1">
    <property type="nucleotide sequence ID" value="NZ_FOGN01000003.1"/>
</dbReference>
<name>A0A1H9TS10_9GAMM</name>
<evidence type="ECO:0000313" key="3">
    <source>
        <dbReference type="EMBL" id="SFM01531.1"/>
    </source>
</evidence>
<evidence type="ECO:0000313" key="2">
    <source>
        <dbReference type="EMBL" id="SER99814.1"/>
    </source>
</evidence>
<dbReference type="Proteomes" id="UP000186599">
    <property type="component" value="Unassembled WGS sequence"/>
</dbReference>
<evidence type="ECO:0000313" key="4">
    <source>
        <dbReference type="Proteomes" id="UP000186599"/>
    </source>
</evidence>
<dbReference type="Pfam" id="PF00899">
    <property type="entry name" value="ThiF"/>
    <property type="match status" value="1"/>
</dbReference>
<accession>A0A1H9TS10</accession>
<feature type="domain" description="THIF-type NAD/FAD binding fold" evidence="1">
    <location>
        <begin position="307"/>
        <end position="506"/>
    </location>
</feature>
<gene>
    <name evidence="3" type="ORF">SAMN04487855_1940</name>
    <name evidence="2" type="ORF">SAMN05216589_1941</name>
</gene>
<dbReference type="EMBL" id="FOGN01000003">
    <property type="protein sequence ID" value="SER99814.1"/>
    <property type="molecule type" value="Genomic_DNA"/>
</dbReference>
<dbReference type="InterPro" id="IPR035985">
    <property type="entry name" value="Ubiquitin-activating_enz"/>
</dbReference>
<evidence type="ECO:0000313" key="5">
    <source>
        <dbReference type="Proteomes" id="UP000186904"/>
    </source>
</evidence>
<dbReference type="SUPFAM" id="SSF69572">
    <property type="entry name" value="Activating enzymes of the ubiquitin-like proteins"/>
    <property type="match status" value="1"/>
</dbReference>
<dbReference type="InterPro" id="IPR000594">
    <property type="entry name" value="ThiF_NAD_FAD-bd"/>
</dbReference>
<dbReference type="GO" id="GO:0008641">
    <property type="term" value="F:ubiquitin-like modifier activating enzyme activity"/>
    <property type="evidence" value="ECO:0007669"/>
    <property type="project" value="InterPro"/>
</dbReference>
<dbReference type="STRING" id="653930.SAMN05216589_1941"/>
<dbReference type="GO" id="GO:0005737">
    <property type="term" value="C:cytoplasm"/>
    <property type="evidence" value="ECO:0007669"/>
    <property type="project" value="TreeGrafter"/>
</dbReference>
<evidence type="ECO:0000259" key="1">
    <source>
        <dbReference type="Pfam" id="PF00899"/>
    </source>
</evidence>
<dbReference type="PANTHER" id="PTHR10953:SF102">
    <property type="entry name" value="ADENYLYLTRANSFERASE AND SULFURTRANSFERASE MOCS3"/>
    <property type="match status" value="1"/>
</dbReference>
<dbReference type="GO" id="GO:0004792">
    <property type="term" value="F:thiosulfate-cyanide sulfurtransferase activity"/>
    <property type="evidence" value="ECO:0007669"/>
    <property type="project" value="TreeGrafter"/>
</dbReference>
<dbReference type="OrthoDB" id="7060788at2"/>
<dbReference type="GO" id="GO:0016779">
    <property type="term" value="F:nucleotidyltransferase activity"/>
    <property type="evidence" value="ECO:0007669"/>
    <property type="project" value="TreeGrafter"/>
</dbReference>
<dbReference type="CDD" id="cd01483">
    <property type="entry name" value="E1_enzyme_family"/>
    <property type="match status" value="1"/>
</dbReference>
<reference evidence="4 5" key="1">
    <citation type="submission" date="2016-10" db="EMBL/GenBank/DDBJ databases">
        <authorList>
            <person name="de Groot N.N."/>
        </authorList>
    </citation>
    <scope>NUCLEOTIDE SEQUENCE [LARGE SCALE GENOMIC DNA]</scope>
    <source>
        <strain evidence="3 4">CGMCC 1.9095</strain>
        <strain evidence="2 5">DSM 22558</strain>
    </source>
</reference>
<dbReference type="EMBL" id="FOUA01000003">
    <property type="protein sequence ID" value="SFM01531.1"/>
    <property type="molecule type" value="Genomic_DNA"/>
</dbReference>
<dbReference type="GO" id="GO:0032446">
    <property type="term" value="P:protein modification by small protein conjugation"/>
    <property type="evidence" value="ECO:0007669"/>
    <property type="project" value="TreeGrafter"/>
</dbReference>
<dbReference type="Gene3D" id="3.40.50.720">
    <property type="entry name" value="NAD(P)-binding Rossmann-like Domain"/>
    <property type="match status" value="1"/>
</dbReference>
<dbReference type="InterPro" id="IPR045886">
    <property type="entry name" value="ThiF/MoeB/HesA"/>
</dbReference>
<dbReference type="Proteomes" id="UP000186904">
    <property type="component" value="Unassembled WGS sequence"/>
</dbReference>
<sequence length="577" mass="63386">MTEPSIEAATPSKVEDAFEAVKAVCGLHGIKVVRLGESAPNCLGVELTGATRNWPVYVDCDEEQLRLPKVWTLPPKEPLAHVSYTGVVCIDDGQGLSLDPGRRADIVAHTILKAYHLLERSAVDATTGHVEFFNELEGYWLHLPGSLRSRAYFEVDGTSRMVKGFVNSKLGQPKWYFVERDAELPWEVRSNKLAGQRALYLHVDSLALPPAQPDMLTTEFVEDVHQRLSPGQLKLWGELFGPSKNAPKRLALLVSVPRQAGGRSLVGITFDAHRGIVDEKSPVTPLTMRRHTPSYMRERGGASQDFLGKHVLVLGAGAIGCVVVDTLAASGVGNITVVDHDEYSEDNVFRHILEPLFIDVSKTAALKLALERRYPGLNITSVCATAQNWLKTADISKYDGIVLAFGAPSIERSFSRVLKDKRFDLPIVFTWLEALDLGGHSVLMWTQGEGCLDCVYRDDEGLPSLAARTSFLESNQSVTRNLTGCAGAFVPFGPIQARRTGLLATEHILSAMTAVAAGDQDRDPSYRFWVGEGRVAVEHGLRTTPWFQAARTTLHEDATRQVFGRACRHCRAPEVSA</sequence>
<proteinExistence type="predicted"/>